<gene>
    <name evidence="1" type="ORF">RPERSI_LOCUS10895</name>
</gene>
<dbReference type="EMBL" id="CAJVQC010022004">
    <property type="protein sequence ID" value="CAG8715972.1"/>
    <property type="molecule type" value="Genomic_DNA"/>
</dbReference>
<sequence>SQLANKDSSCISPQAYERSLIGSSFEEGDVSSLSSQEKGRLSRRAKCW</sequence>
<evidence type="ECO:0000313" key="2">
    <source>
        <dbReference type="Proteomes" id="UP000789920"/>
    </source>
</evidence>
<proteinExistence type="predicted"/>
<comment type="caution">
    <text evidence="1">The sequence shown here is derived from an EMBL/GenBank/DDBJ whole genome shotgun (WGS) entry which is preliminary data.</text>
</comment>
<dbReference type="Proteomes" id="UP000789920">
    <property type="component" value="Unassembled WGS sequence"/>
</dbReference>
<name>A0ACA9PR28_9GLOM</name>
<accession>A0ACA9PR28</accession>
<organism evidence="1 2">
    <name type="scientific">Racocetra persica</name>
    <dbReference type="NCBI Taxonomy" id="160502"/>
    <lineage>
        <taxon>Eukaryota</taxon>
        <taxon>Fungi</taxon>
        <taxon>Fungi incertae sedis</taxon>
        <taxon>Mucoromycota</taxon>
        <taxon>Glomeromycotina</taxon>
        <taxon>Glomeromycetes</taxon>
        <taxon>Diversisporales</taxon>
        <taxon>Gigasporaceae</taxon>
        <taxon>Racocetra</taxon>
    </lineage>
</organism>
<feature type="non-terminal residue" evidence="1">
    <location>
        <position position="1"/>
    </location>
</feature>
<evidence type="ECO:0000313" key="1">
    <source>
        <dbReference type="EMBL" id="CAG8715972.1"/>
    </source>
</evidence>
<keyword evidence="2" id="KW-1185">Reference proteome</keyword>
<protein>
    <submittedName>
        <fullName evidence="1">25487_t:CDS:1</fullName>
    </submittedName>
</protein>
<reference evidence="1" key="1">
    <citation type="submission" date="2021-06" db="EMBL/GenBank/DDBJ databases">
        <authorList>
            <person name="Kallberg Y."/>
            <person name="Tangrot J."/>
            <person name="Rosling A."/>
        </authorList>
    </citation>
    <scope>NUCLEOTIDE SEQUENCE</scope>
    <source>
        <strain evidence="1">MA461A</strain>
    </source>
</reference>